<keyword evidence="2" id="KW-0479">Metal-binding</keyword>
<dbReference type="PANTHER" id="PTHR46233">
    <property type="entry name" value="HYDROXYACYLGLUTATHIONE HYDROLASE GLOC"/>
    <property type="match status" value="1"/>
</dbReference>
<evidence type="ECO:0000313" key="7">
    <source>
        <dbReference type="Proteomes" id="UP001277761"/>
    </source>
</evidence>
<dbReference type="RefSeq" id="WP_319955329.1">
    <property type="nucleotide sequence ID" value="NZ_JAXAVX010000011.1"/>
</dbReference>
<dbReference type="PANTHER" id="PTHR46233:SF3">
    <property type="entry name" value="HYDROXYACYLGLUTATHIONE HYDROLASE GLOC"/>
    <property type="match status" value="1"/>
</dbReference>
<dbReference type="Proteomes" id="UP001277761">
    <property type="component" value="Unassembled WGS sequence"/>
</dbReference>
<evidence type="ECO:0000256" key="4">
    <source>
        <dbReference type="ARBA" id="ARBA00022833"/>
    </source>
</evidence>
<keyword evidence="7" id="KW-1185">Reference proteome</keyword>
<accession>A0ABU4VMW0</accession>
<evidence type="ECO:0000313" key="6">
    <source>
        <dbReference type="EMBL" id="MDX8153178.1"/>
    </source>
</evidence>
<sequence length="264" mass="28256">MAKPLIVTTESSQWLTNSYLVADRPGGTGVLIDSNGDLQPLLDAAREHDVTIEKLLLTHHHWDHVVSHAEDAQAAGGVPVLAAKETAELIDGVDETFVHGEIIETGDLLVEALHTPGHCSDHHALVVRLRGDGADVAPTLFSADVLFRGTVGGTVNGGPDGFAQLKRSITELFAPLPDDTDVRPGHRAPTTLAAERADNPFLRVWAGTDPEGDEAVEIVELREDLDGPATLVLWAPDYDGGNKAWVRYADGRDVIVGGSRVKRT</sequence>
<evidence type="ECO:0000259" key="5">
    <source>
        <dbReference type="SMART" id="SM00849"/>
    </source>
</evidence>
<comment type="caution">
    <text evidence="6">The sequence shown here is derived from an EMBL/GenBank/DDBJ whole genome shotgun (WGS) entry which is preliminary data.</text>
</comment>
<keyword evidence="3" id="KW-0378">Hydrolase</keyword>
<dbReference type="InterPro" id="IPR036866">
    <property type="entry name" value="RibonucZ/Hydroxyglut_hydro"/>
</dbReference>
<dbReference type="InterPro" id="IPR001279">
    <property type="entry name" value="Metallo-B-lactamas"/>
</dbReference>
<comment type="cofactor">
    <cofactor evidence="1">
        <name>Zn(2+)</name>
        <dbReference type="ChEBI" id="CHEBI:29105"/>
    </cofactor>
</comment>
<name>A0ABU4VMW0_9ACTN</name>
<organism evidence="6 7">
    <name type="scientific">Patulibacter brassicae</name>
    <dbReference type="NCBI Taxonomy" id="1705717"/>
    <lineage>
        <taxon>Bacteria</taxon>
        <taxon>Bacillati</taxon>
        <taxon>Actinomycetota</taxon>
        <taxon>Thermoleophilia</taxon>
        <taxon>Solirubrobacterales</taxon>
        <taxon>Patulibacteraceae</taxon>
        <taxon>Patulibacter</taxon>
    </lineage>
</organism>
<protein>
    <submittedName>
        <fullName evidence="6">MBL fold metallo-hydrolase</fullName>
    </submittedName>
</protein>
<dbReference type="InterPro" id="IPR051453">
    <property type="entry name" value="MBL_Glyoxalase_II"/>
</dbReference>
<gene>
    <name evidence="6" type="ORF">SK069_16390</name>
</gene>
<evidence type="ECO:0000256" key="2">
    <source>
        <dbReference type="ARBA" id="ARBA00022723"/>
    </source>
</evidence>
<proteinExistence type="predicted"/>
<reference evidence="6 7" key="1">
    <citation type="submission" date="2023-11" db="EMBL/GenBank/DDBJ databases">
        <authorList>
            <person name="Xu M."/>
            <person name="Jiang T."/>
        </authorList>
    </citation>
    <scope>NUCLEOTIDE SEQUENCE [LARGE SCALE GENOMIC DNA]</scope>
    <source>
        <strain evidence="6 7">SD</strain>
    </source>
</reference>
<feature type="domain" description="Metallo-beta-lactamase" evidence="5">
    <location>
        <begin position="15"/>
        <end position="186"/>
    </location>
</feature>
<dbReference type="SUPFAM" id="SSF56281">
    <property type="entry name" value="Metallo-hydrolase/oxidoreductase"/>
    <property type="match status" value="1"/>
</dbReference>
<dbReference type="EMBL" id="JAXAVX010000011">
    <property type="protein sequence ID" value="MDX8153178.1"/>
    <property type="molecule type" value="Genomic_DNA"/>
</dbReference>
<keyword evidence="4" id="KW-0862">Zinc</keyword>
<evidence type="ECO:0000256" key="3">
    <source>
        <dbReference type="ARBA" id="ARBA00022801"/>
    </source>
</evidence>
<evidence type="ECO:0000256" key="1">
    <source>
        <dbReference type="ARBA" id="ARBA00001947"/>
    </source>
</evidence>
<dbReference type="CDD" id="cd06262">
    <property type="entry name" value="metallo-hydrolase-like_MBL-fold"/>
    <property type="match status" value="1"/>
</dbReference>
<dbReference type="Gene3D" id="3.60.15.10">
    <property type="entry name" value="Ribonuclease Z/Hydroxyacylglutathione hydrolase-like"/>
    <property type="match status" value="1"/>
</dbReference>
<dbReference type="Pfam" id="PF00753">
    <property type="entry name" value="Lactamase_B"/>
    <property type="match status" value="1"/>
</dbReference>
<dbReference type="SMART" id="SM00849">
    <property type="entry name" value="Lactamase_B"/>
    <property type="match status" value="1"/>
</dbReference>